<feature type="non-terminal residue" evidence="1">
    <location>
        <position position="1"/>
    </location>
</feature>
<evidence type="ECO:0008006" key="3">
    <source>
        <dbReference type="Google" id="ProtNLM"/>
    </source>
</evidence>
<proteinExistence type="predicted"/>
<dbReference type="EMBL" id="JAMKFB020000707">
    <property type="protein sequence ID" value="KAL0148330.1"/>
    <property type="molecule type" value="Genomic_DNA"/>
</dbReference>
<evidence type="ECO:0000313" key="2">
    <source>
        <dbReference type="Proteomes" id="UP001529510"/>
    </source>
</evidence>
<name>A0ABD0MFB8_CIRMR</name>
<protein>
    <recommendedName>
        <fullName evidence="3">Reverse transcriptase</fullName>
    </recommendedName>
</protein>
<dbReference type="PANTHER" id="PTHR47510">
    <property type="entry name" value="REVERSE TRANSCRIPTASE DOMAIN-CONTAINING PROTEIN"/>
    <property type="match status" value="1"/>
</dbReference>
<dbReference type="PANTHER" id="PTHR47510:SF3">
    <property type="entry name" value="ENDO_EXONUCLEASE_PHOSPHATASE DOMAIN-CONTAINING PROTEIN"/>
    <property type="match status" value="1"/>
</dbReference>
<evidence type="ECO:0000313" key="1">
    <source>
        <dbReference type="EMBL" id="KAL0148330.1"/>
    </source>
</evidence>
<sequence length="116" mass="12934">ISEDEVRQVFRKNKRRKAPGPDSVTPACLKTCADQLAPIFAQIFNRSLELCEVPSCFKCSTIIPVPKKPKITGLNDCRPVALTSVVMKSFEKWTEEHHRTLTGPLAVCLPSKQVRG</sequence>
<gene>
    <name evidence="1" type="ORF">M9458_056392</name>
</gene>
<dbReference type="Proteomes" id="UP001529510">
    <property type="component" value="Unassembled WGS sequence"/>
</dbReference>
<keyword evidence="2" id="KW-1185">Reference proteome</keyword>
<accession>A0ABD0MFB8</accession>
<dbReference type="AlphaFoldDB" id="A0ABD0MFB8"/>
<organism evidence="1 2">
    <name type="scientific">Cirrhinus mrigala</name>
    <name type="common">Mrigala</name>
    <dbReference type="NCBI Taxonomy" id="683832"/>
    <lineage>
        <taxon>Eukaryota</taxon>
        <taxon>Metazoa</taxon>
        <taxon>Chordata</taxon>
        <taxon>Craniata</taxon>
        <taxon>Vertebrata</taxon>
        <taxon>Euteleostomi</taxon>
        <taxon>Actinopterygii</taxon>
        <taxon>Neopterygii</taxon>
        <taxon>Teleostei</taxon>
        <taxon>Ostariophysi</taxon>
        <taxon>Cypriniformes</taxon>
        <taxon>Cyprinidae</taxon>
        <taxon>Labeoninae</taxon>
        <taxon>Labeonini</taxon>
        <taxon>Cirrhinus</taxon>
    </lineage>
</organism>
<reference evidence="1 2" key="1">
    <citation type="submission" date="2024-05" db="EMBL/GenBank/DDBJ databases">
        <title>Genome sequencing and assembly of Indian major carp, Cirrhinus mrigala (Hamilton, 1822).</title>
        <authorList>
            <person name="Mohindra V."/>
            <person name="Chowdhury L.M."/>
            <person name="Lal K."/>
            <person name="Jena J.K."/>
        </authorList>
    </citation>
    <scope>NUCLEOTIDE SEQUENCE [LARGE SCALE GENOMIC DNA]</scope>
    <source>
        <strain evidence="1">CM1030</strain>
        <tissue evidence="1">Blood</tissue>
    </source>
</reference>
<comment type="caution">
    <text evidence="1">The sequence shown here is derived from an EMBL/GenBank/DDBJ whole genome shotgun (WGS) entry which is preliminary data.</text>
</comment>